<accession>A0A504Y7I2</accession>
<sequence length="108" mass="11911">MSPVDSEIIDVPQEFIKDSPPMRPQDSFTSMVSMWPYLRTVPFEEVTGTQVDVRIGCGVLEAHGLFDQKIGNRLGPFFEWTLCGPVCSGVQGLALLSFSNRTNIGTES</sequence>
<organism evidence="1 2">
    <name type="scientific">Fasciola gigantica</name>
    <name type="common">Giant liver fluke</name>
    <dbReference type="NCBI Taxonomy" id="46835"/>
    <lineage>
        <taxon>Eukaryota</taxon>
        <taxon>Metazoa</taxon>
        <taxon>Spiralia</taxon>
        <taxon>Lophotrochozoa</taxon>
        <taxon>Platyhelminthes</taxon>
        <taxon>Trematoda</taxon>
        <taxon>Digenea</taxon>
        <taxon>Plagiorchiida</taxon>
        <taxon>Echinostomata</taxon>
        <taxon>Echinostomatoidea</taxon>
        <taxon>Fasciolidae</taxon>
        <taxon>Fasciola</taxon>
    </lineage>
</organism>
<protein>
    <submittedName>
        <fullName evidence="1">Uncharacterized protein</fullName>
    </submittedName>
</protein>
<dbReference type="Proteomes" id="UP000316759">
    <property type="component" value="Unassembled WGS sequence"/>
</dbReference>
<reference evidence="1 2" key="1">
    <citation type="submission" date="2019-04" db="EMBL/GenBank/DDBJ databases">
        <title>Annotation for the trematode Fasciola gigantica.</title>
        <authorList>
            <person name="Choi Y.-J."/>
        </authorList>
    </citation>
    <scope>NUCLEOTIDE SEQUENCE [LARGE SCALE GENOMIC DNA]</scope>
    <source>
        <strain evidence="1">Uganda_cow_1</strain>
    </source>
</reference>
<gene>
    <name evidence="1" type="ORF">FGIG_02899</name>
</gene>
<comment type="caution">
    <text evidence="1">The sequence shown here is derived from an EMBL/GenBank/DDBJ whole genome shotgun (WGS) entry which is preliminary data.</text>
</comment>
<keyword evidence="2" id="KW-1185">Reference proteome</keyword>
<evidence type="ECO:0000313" key="2">
    <source>
        <dbReference type="Proteomes" id="UP000316759"/>
    </source>
</evidence>
<dbReference type="EMBL" id="SUNJ01014370">
    <property type="protein sequence ID" value="TPP56531.1"/>
    <property type="molecule type" value="Genomic_DNA"/>
</dbReference>
<dbReference type="AlphaFoldDB" id="A0A504Y7I2"/>
<evidence type="ECO:0000313" key="1">
    <source>
        <dbReference type="EMBL" id="TPP56531.1"/>
    </source>
</evidence>
<name>A0A504Y7I2_FASGI</name>
<proteinExistence type="predicted"/>